<dbReference type="RefSeq" id="WP_011824724.1">
    <property type="nucleotide sequence ID" value="NC_008820.1"/>
</dbReference>
<keyword evidence="1" id="KW-0520">NAD</keyword>
<dbReference type="EMBL" id="CP000554">
    <property type="protein sequence ID" value="ABM76791.1"/>
    <property type="molecule type" value="Genomic_DNA"/>
</dbReference>
<evidence type="ECO:0000259" key="2">
    <source>
        <dbReference type="Pfam" id="PF01370"/>
    </source>
</evidence>
<dbReference type="Pfam" id="PF01370">
    <property type="entry name" value="Epimerase"/>
    <property type="match status" value="1"/>
</dbReference>
<organism evidence="3 4">
    <name type="scientific">Prochlorococcus marinus (strain MIT 9303)</name>
    <dbReference type="NCBI Taxonomy" id="59922"/>
    <lineage>
        <taxon>Bacteria</taxon>
        <taxon>Bacillati</taxon>
        <taxon>Cyanobacteriota</taxon>
        <taxon>Cyanophyceae</taxon>
        <taxon>Synechococcales</taxon>
        <taxon>Prochlorococcaceae</taxon>
        <taxon>Prochlorococcus</taxon>
    </lineage>
</organism>
<protein>
    <submittedName>
        <fullName evidence="3">Nucleoside-diphosphate-sugar epimerase</fullName>
    </submittedName>
</protein>
<name>A2C5N1_PROM3</name>
<dbReference type="STRING" id="59922.P9303_00341"/>
<dbReference type="SUPFAM" id="SSF51735">
    <property type="entry name" value="NAD(P)-binding Rossmann-fold domains"/>
    <property type="match status" value="1"/>
</dbReference>
<dbReference type="InterPro" id="IPR001509">
    <property type="entry name" value="Epimerase_deHydtase"/>
</dbReference>
<evidence type="ECO:0000256" key="1">
    <source>
        <dbReference type="ARBA" id="ARBA00023027"/>
    </source>
</evidence>
<gene>
    <name evidence="3" type="ordered locus">P9303_00341</name>
</gene>
<dbReference type="AlphaFoldDB" id="A2C5N1"/>
<evidence type="ECO:0000313" key="3">
    <source>
        <dbReference type="EMBL" id="ABM76791.1"/>
    </source>
</evidence>
<feature type="domain" description="NAD-dependent epimerase/dehydratase" evidence="2">
    <location>
        <begin position="106"/>
        <end position="217"/>
    </location>
</feature>
<dbReference type="KEGG" id="pmf:P9303_00341"/>
<proteinExistence type="predicted"/>
<accession>A2C5N1</accession>
<dbReference type="Gene3D" id="3.40.50.720">
    <property type="entry name" value="NAD(P)-binding Rossmann-like Domain"/>
    <property type="match status" value="1"/>
</dbReference>
<dbReference type="BioCyc" id="PMAR59922:G1G80-35-MONOMER"/>
<dbReference type="HOGENOM" id="CLU_007383_11_3_3"/>
<evidence type="ECO:0000313" key="4">
    <source>
        <dbReference type="Proteomes" id="UP000002274"/>
    </source>
</evidence>
<dbReference type="InterPro" id="IPR036291">
    <property type="entry name" value="NAD(P)-bd_dom_sf"/>
</dbReference>
<reference evidence="3 4" key="1">
    <citation type="journal article" date="2007" name="PLoS Genet.">
        <title>Patterns and implications of gene gain and loss in the evolution of Prochlorococcus.</title>
        <authorList>
            <person name="Kettler G.C."/>
            <person name="Martiny A.C."/>
            <person name="Huang K."/>
            <person name="Zucker J."/>
            <person name="Coleman M.L."/>
            <person name="Rodrigue S."/>
            <person name="Chen F."/>
            <person name="Lapidus A."/>
            <person name="Ferriera S."/>
            <person name="Johnson J."/>
            <person name="Steglich C."/>
            <person name="Church G.M."/>
            <person name="Richardson P."/>
            <person name="Chisholm S.W."/>
        </authorList>
    </citation>
    <scope>NUCLEOTIDE SEQUENCE [LARGE SCALE GENOMIC DNA]</scope>
    <source>
        <strain evidence="3 4">MIT 9303</strain>
    </source>
</reference>
<dbReference type="CDD" id="cd05266">
    <property type="entry name" value="SDR_a4"/>
    <property type="match status" value="1"/>
</dbReference>
<dbReference type="PANTHER" id="PTHR43574">
    <property type="entry name" value="EPIMERASE-RELATED"/>
    <property type="match status" value="1"/>
</dbReference>
<sequence length="306" mass="33216">MLTELVKQSPPLPTGSKLLVLGGGFSGQHVVALARALGSTAICSRRDINSPGADMAFDSATKLLPTTKVLEGVTHLLSCIPPAADGKDPVLTCLGDQLKALPLQWVGYLSTTGVYGDRQGRWVTEIDHPQPQQARSKRRLACEEAWQASGLPLQILRLPGIYGPGRSVLKSVNTGQSRMIHKPNQVFSRIHVDDIAGAILHLIQCAADGQRPIVINVTDDMPTAYTDVLGFAAQLLGKSLPEIEPFAVAAAQMNPMALSFWQENRRVSNQLLCRELGYSLMHPNYHSGLRDCYLAEGFKVSQTNFP</sequence>
<dbReference type="Proteomes" id="UP000002274">
    <property type="component" value="Chromosome"/>
</dbReference>